<sequence>MILINKERIKKLKKVLANYPDILSEFEIKEQIIKAFKFEKPITSIEIDSENTEKVVQFMKEMENFFFVDHISFEPDSQEFGFSGLILISRFKNLFDVAMNYAIKHNGLLDEFADLAGFLLLNYPPLEIAQYCFDERLKKHNFIK</sequence>
<dbReference type="EMBL" id="BARU01002028">
    <property type="protein sequence ID" value="GAH23411.1"/>
    <property type="molecule type" value="Genomic_DNA"/>
</dbReference>
<evidence type="ECO:0000313" key="1">
    <source>
        <dbReference type="EMBL" id="GAH23411.1"/>
    </source>
</evidence>
<comment type="caution">
    <text evidence="1">The sequence shown here is derived from an EMBL/GenBank/DDBJ whole genome shotgun (WGS) entry which is preliminary data.</text>
</comment>
<organism evidence="1">
    <name type="scientific">marine sediment metagenome</name>
    <dbReference type="NCBI Taxonomy" id="412755"/>
    <lineage>
        <taxon>unclassified sequences</taxon>
        <taxon>metagenomes</taxon>
        <taxon>ecological metagenomes</taxon>
    </lineage>
</organism>
<protein>
    <submittedName>
        <fullName evidence="1">Uncharacterized protein</fullName>
    </submittedName>
</protein>
<proteinExistence type="predicted"/>
<reference evidence="1" key="1">
    <citation type="journal article" date="2014" name="Front. Microbiol.">
        <title>High frequency of phylogenetically diverse reductive dehalogenase-homologous genes in deep subseafloor sedimentary metagenomes.</title>
        <authorList>
            <person name="Kawai M."/>
            <person name="Futagami T."/>
            <person name="Toyoda A."/>
            <person name="Takaki Y."/>
            <person name="Nishi S."/>
            <person name="Hori S."/>
            <person name="Arai W."/>
            <person name="Tsubouchi T."/>
            <person name="Morono Y."/>
            <person name="Uchiyama I."/>
            <person name="Ito T."/>
            <person name="Fujiyama A."/>
            <person name="Inagaki F."/>
            <person name="Takami H."/>
        </authorList>
    </citation>
    <scope>NUCLEOTIDE SEQUENCE</scope>
    <source>
        <strain evidence="1">Expedition CK06-06</strain>
    </source>
</reference>
<dbReference type="AlphaFoldDB" id="X1DQZ6"/>
<gene>
    <name evidence="1" type="ORF">S03H2_04974</name>
</gene>
<name>X1DQZ6_9ZZZZ</name>
<accession>X1DQZ6</accession>